<dbReference type="EMBL" id="NWTC01000009">
    <property type="protein sequence ID" value="PDT47337.1"/>
    <property type="molecule type" value="Genomic_DNA"/>
</dbReference>
<sequence length="375" mass="39046">MAKNSLREYDTTASNNTDIAGIGIQGTNLPSNFDNAFRTIMKHIADWQAGTAAVIDGARFCDPSDTTKQVRLDAGNVTTATTRVLFMPDADVSISSFSTTLLDDTSASAWRTTLGLGTSATVNTGTSGATIPLLSTSNTWSSEQLFTAASSGATAITFSTERSWSVKQRGAGASANLSFENTTGKAIEFSSEATYTAPQITLTPSGGANNTIAITGAGLITLNGGASTGVNGTSVTAGTITNSRNAATTQTHVSFANSNGTVGSISTNGTTTAYNTTSDETLKDFIGPYDPQKAIEIIRADPVRDFHWKGTGAYAVGWGAQTSYAVSPDLASPPEEVGQPWGVDQSKRTPYLWAALSWAIDKIEELEAKVSALEG</sequence>
<organism evidence="2 3">
    <name type="scientific">Rhizobium fredii</name>
    <name type="common">Sinorhizobium fredii</name>
    <dbReference type="NCBI Taxonomy" id="380"/>
    <lineage>
        <taxon>Bacteria</taxon>
        <taxon>Pseudomonadati</taxon>
        <taxon>Pseudomonadota</taxon>
        <taxon>Alphaproteobacteria</taxon>
        <taxon>Hyphomicrobiales</taxon>
        <taxon>Rhizobiaceae</taxon>
        <taxon>Sinorhizobium/Ensifer group</taxon>
        <taxon>Sinorhizobium</taxon>
    </lineage>
</organism>
<evidence type="ECO:0000313" key="2">
    <source>
        <dbReference type="EMBL" id="PDT47337.1"/>
    </source>
</evidence>
<dbReference type="AlphaFoldDB" id="A0A2A6LYC4"/>
<dbReference type="RefSeq" id="WP_097586944.1">
    <property type="nucleotide sequence ID" value="NZ_NWTC01000009.1"/>
</dbReference>
<accession>A0A2A6LYC4</accession>
<dbReference type="PROSITE" id="PS51688">
    <property type="entry name" value="ICA"/>
    <property type="match status" value="1"/>
</dbReference>
<dbReference type="InterPro" id="IPR030392">
    <property type="entry name" value="S74_ICA"/>
</dbReference>
<comment type="caution">
    <text evidence="2">The sequence shown here is derived from an EMBL/GenBank/DDBJ whole genome shotgun (WGS) entry which is preliminary data.</text>
</comment>
<gene>
    <name evidence="2" type="ORF">CO661_14235</name>
</gene>
<name>A0A2A6LYC4_RHIFR</name>
<reference evidence="2 3" key="1">
    <citation type="submission" date="2017-09" db="EMBL/GenBank/DDBJ databases">
        <title>Comparative genomics of rhizobia isolated from Phaseolus vulgaris in China.</title>
        <authorList>
            <person name="Tong W."/>
        </authorList>
    </citation>
    <scope>NUCLEOTIDE SEQUENCE [LARGE SCALE GENOMIC DNA]</scope>
    <source>
        <strain evidence="2 3">PCH1</strain>
    </source>
</reference>
<evidence type="ECO:0000313" key="3">
    <source>
        <dbReference type="Proteomes" id="UP000220353"/>
    </source>
</evidence>
<dbReference type="Proteomes" id="UP000220353">
    <property type="component" value="Unassembled WGS sequence"/>
</dbReference>
<feature type="domain" description="Peptidase S74" evidence="1">
    <location>
        <begin position="278"/>
        <end position="370"/>
    </location>
</feature>
<evidence type="ECO:0000259" key="1">
    <source>
        <dbReference type="PROSITE" id="PS51688"/>
    </source>
</evidence>
<protein>
    <recommendedName>
        <fullName evidence="1">Peptidase S74 domain-containing protein</fullName>
    </recommendedName>
</protein>
<proteinExistence type="predicted"/>